<gene>
    <name evidence="2" type="ORF">N776_04345</name>
</gene>
<comment type="caution">
    <text evidence="2">The sequence shown here is derived from an EMBL/GenBank/DDBJ whole genome shotgun (WGS) entry which is preliminary data.</text>
</comment>
<accession>A0AA44U9S7</accession>
<dbReference type="EMBL" id="AVBE01000002">
    <property type="protein sequence ID" value="PHJ36079.1"/>
    <property type="molecule type" value="Genomic_DNA"/>
</dbReference>
<protein>
    <submittedName>
        <fullName evidence="2">Uncharacterized protein</fullName>
    </submittedName>
</protein>
<sequence>MTYGREGHSGKLPKGQPSNSCFKSNKNKKFGLLKNCIFLLMLTIDMSIDKKTILLKAKSLRGLTLCFTIIQELLGKLNRRFDRGLIFQAMSWKTKNGEARKLPTILK</sequence>
<proteinExistence type="predicted"/>
<feature type="region of interest" description="Disordered" evidence="1">
    <location>
        <begin position="1"/>
        <end position="20"/>
    </location>
</feature>
<dbReference type="AlphaFoldDB" id="A0AA44U9S7"/>
<evidence type="ECO:0000313" key="3">
    <source>
        <dbReference type="Proteomes" id="UP000223296"/>
    </source>
</evidence>
<reference evidence="2 3" key="1">
    <citation type="submission" date="2013-08" db="EMBL/GenBank/DDBJ databases">
        <authorList>
            <person name="Trees D."/>
        </authorList>
    </citation>
    <scope>NUCLEOTIDE SEQUENCE [LARGE SCALE GENOMIC DNA]</scope>
    <source>
        <strain evidence="2 3">3502</strain>
    </source>
</reference>
<evidence type="ECO:0000256" key="1">
    <source>
        <dbReference type="SAM" id="MobiDB-lite"/>
    </source>
</evidence>
<dbReference type="Proteomes" id="UP000223296">
    <property type="component" value="Unassembled WGS sequence"/>
</dbReference>
<organism evidence="2 3">
    <name type="scientific">Neisseria gonorrhoeae 3502</name>
    <dbReference type="NCBI Taxonomy" id="1193404"/>
    <lineage>
        <taxon>Bacteria</taxon>
        <taxon>Pseudomonadati</taxon>
        <taxon>Pseudomonadota</taxon>
        <taxon>Betaproteobacteria</taxon>
        <taxon>Neisseriales</taxon>
        <taxon>Neisseriaceae</taxon>
        <taxon>Neisseria</taxon>
    </lineage>
</organism>
<name>A0AA44U9S7_NEIGO</name>
<evidence type="ECO:0000313" key="2">
    <source>
        <dbReference type="EMBL" id="PHJ36079.1"/>
    </source>
</evidence>